<protein>
    <submittedName>
        <fullName evidence="6">Universal stress protein UspA-like nucleotide-binding protein</fullName>
    </submittedName>
</protein>
<dbReference type="OrthoDB" id="239260at2"/>
<evidence type="ECO:0000259" key="5">
    <source>
        <dbReference type="Pfam" id="PF00582"/>
    </source>
</evidence>
<comment type="similarity">
    <text evidence="2">Belongs to the universal stress protein A family.</text>
</comment>
<dbReference type="EMBL" id="CP021425">
    <property type="protein sequence ID" value="ARU57491.1"/>
    <property type="molecule type" value="Genomic_DNA"/>
</dbReference>
<evidence type="ECO:0000256" key="1">
    <source>
        <dbReference type="ARBA" id="ARBA00004496"/>
    </source>
</evidence>
<feature type="domain" description="UspA" evidence="5">
    <location>
        <begin position="175"/>
        <end position="303"/>
    </location>
</feature>
<feature type="domain" description="UspA" evidence="5">
    <location>
        <begin position="1"/>
        <end position="139"/>
    </location>
</feature>
<evidence type="ECO:0000256" key="2">
    <source>
        <dbReference type="ARBA" id="ARBA00008791"/>
    </source>
</evidence>
<dbReference type="Proteomes" id="UP000196027">
    <property type="component" value="Chromosome"/>
</dbReference>
<dbReference type="PANTHER" id="PTHR47892">
    <property type="entry name" value="UNIVERSAL STRESS PROTEIN E"/>
    <property type="match status" value="1"/>
</dbReference>
<name>A0A1Y0IAJ6_9GAMM</name>
<evidence type="ECO:0000256" key="3">
    <source>
        <dbReference type="ARBA" id="ARBA00022490"/>
    </source>
</evidence>
<reference evidence="6 7" key="1">
    <citation type="submission" date="2017-05" db="EMBL/GenBank/DDBJ databases">
        <title>Genomic insights into alkan degradation activity of Oleiphilus messinensis.</title>
        <authorList>
            <person name="Kozyavkin S.A."/>
            <person name="Slesarev A.I."/>
            <person name="Golyshin P.N."/>
            <person name="Korzhenkov A."/>
            <person name="Golyshina O.N."/>
            <person name="Toshchakov S.V."/>
        </authorList>
    </citation>
    <scope>NUCLEOTIDE SEQUENCE [LARGE SCALE GENOMIC DNA]</scope>
    <source>
        <strain evidence="6 7">ME102</strain>
    </source>
</reference>
<keyword evidence="3" id="KW-0963">Cytoplasm</keyword>
<proteinExistence type="inferred from homology"/>
<evidence type="ECO:0000313" key="6">
    <source>
        <dbReference type="EMBL" id="ARU57491.1"/>
    </source>
</evidence>
<dbReference type="KEGG" id="ome:OLMES_3453"/>
<dbReference type="RefSeq" id="WP_087462383.1">
    <property type="nucleotide sequence ID" value="NZ_CP021425.1"/>
</dbReference>
<comment type="function">
    <text evidence="4">Required for resistance to DNA-damaging agents.</text>
</comment>
<accession>A0A1Y0IAJ6</accession>
<evidence type="ECO:0000256" key="4">
    <source>
        <dbReference type="ARBA" id="ARBA00037131"/>
    </source>
</evidence>
<dbReference type="Pfam" id="PF00582">
    <property type="entry name" value="Usp"/>
    <property type="match status" value="2"/>
</dbReference>
<organism evidence="6 7">
    <name type="scientific">Oleiphilus messinensis</name>
    <dbReference type="NCBI Taxonomy" id="141451"/>
    <lineage>
        <taxon>Bacteria</taxon>
        <taxon>Pseudomonadati</taxon>
        <taxon>Pseudomonadota</taxon>
        <taxon>Gammaproteobacteria</taxon>
        <taxon>Oceanospirillales</taxon>
        <taxon>Oleiphilaceae</taxon>
        <taxon>Oleiphilus</taxon>
    </lineage>
</organism>
<dbReference type="Gene3D" id="3.40.50.12370">
    <property type="match status" value="1"/>
</dbReference>
<dbReference type="GO" id="GO:0005737">
    <property type="term" value="C:cytoplasm"/>
    <property type="evidence" value="ECO:0007669"/>
    <property type="project" value="UniProtKB-SubCell"/>
</dbReference>
<dbReference type="AlphaFoldDB" id="A0A1Y0IAJ6"/>
<sequence>MKKILLVVEPDTTKEALTKAKIIASRLGGDLYVLNVLHDPKVVMGHLFNAEQRESVIANLVRQRTEAVHELLTEVWGETLPWECHVVWARPIHRAILEHARIQDVQLIIKPTSEHAFLERVLFTHVDWHLIRGADRLVLFLKNQAWGSAMHVMAAIDPVHPESSIDLQLPVKDISPKILQAAHTLACQLPAEISAVHIFDPVPSGLMMELDAIVADYEQFKLSAQRKHRESFEQALQHDLEKTVHSHFIEGEPVTTLPDVVINESVDIMVMGAVAHSSFDSPFIGSTAEAVLDRLNCDLLIVHSGDQRD</sequence>
<dbReference type="SUPFAM" id="SSF52402">
    <property type="entry name" value="Adenine nucleotide alpha hydrolases-like"/>
    <property type="match status" value="2"/>
</dbReference>
<evidence type="ECO:0000313" key="7">
    <source>
        <dbReference type="Proteomes" id="UP000196027"/>
    </source>
</evidence>
<gene>
    <name evidence="6" type="ORF">OLMES_3453</name>
</gene>
<comment type="subcellular location">
    <subcellularLocation>
        <location evidence="1">Cytoplasm</location>
    </subcellularLocation>
</comment>
<keyword evidence="7" id="KW-1185">Reference proteome</keyword>
<dbReference type="InterPro" id="IPR006016">
    <property type="entry name" value="UspA"/>
</dbReference>
<dbReference type="PANTHER" id="PTHR47892:SF1">
    <property type="entry name" value="UNIVERSAL STRESS PROTEIN E"/>
    <property type="match status" value="1"/>
</dbReference>